<dbReference type="SUPFAM" id="SSF111469">
    <property type="entry name" value="Geminin coiled-coil domain"/>
    <property type="match status" value="1"/>
</dbReference>
<dbReference type="GO" id="GO:0030030">
    <property type="term" value="P:cell projection organization"/>
    <property type="evidence" value="ECO:0007669"/>
    <property type="project" value="UniProtKB-KW"/>
</dbReference>
<dbReference type="GO" id="GO:0005634">
    <property type="term" value="C:nucleus"/>
    <property type="evidence" value="ECO:0007669"/>
    <property type="project" value="UniProtKB-SubCell"/>
</dbReference>
<evidence type="ECO:0000256" key="1">
    <source>
        <dbReference type="ARBA" id="ARBA00004123"/>
    </source>
</evidence>
<evidence type="ECO:0000256" key="10">
    <source>
        <dbReference type="ARBA" id="ARBA00023306"/>
    </source>
</evidence>
<evidence type="ECO:0000256" key="4">
    <source>
        <dbReference type="ARBA" id="ARBA00022794"/>
    </source>
</evidence>
<evidence type="ECO:0000256" key="11">
    <source>
        <dbReference type="ARBA" id="ARBA00031136"/>
    </source>
</evidence>
<evidence type="ECO:0000256" key="13">
    <source>
        <dbReference type="SAM" id="Coils"/>
    </source>
</evidence>
<accession>A0AAV7WBN7</accession>
<dbReference type="Gene3D" id="1.20.5.1180">
    <property type="entry name" value="Geminin coiled-coil domain"/>
    <property type="match status" value="1"/>
</dbReference>
<dbReference type="EMBL" id="JANPWB010000002">
    <property type="protein sequence ID" value="KAJ1209963.1"/>
    <property type="molecule type" value="Genomic_DNA"/>
</dbReference>
<reference evidence="14" key="1">
    <citation type="journal article" date="2022" name="bioRxiv">
        <title>Sequencing and chromosome-scale assembly of the giantPleurodeles waltlgenome.</title>
        <authorList>
            <person name="Brown T."/>
            <person name="Elewa A."/>
            <person name="Iarovenko S."/>
            <person name="Subramanian E."/>
            <person name="Araus A.J."/>
            <person name="Petzold A."/>
            <person name="Susuki M."/>
            <person name="Suzuki K.-i.T."/>
            <person name="Hayashi T."/>
            <person name="Toyoda A."/>
            <person name="Oliveira C."/>
            <person name="Osipova E."/>
            <person name="Leigh N.D."/>
            <person name="Simon A."/>
            <person name="Yun M.H."/>
        </authorList>
    </citation>
    <scope>NUCLEOTIDE SEQUENCE</scope>
    <source>
        <strain evidence="14">20211129_DDA</strain>
        <tissue evidence="14">Liver</tissue>
    </source>
</reference>
<dbReference type="GO" id="GO:0008156">
    <property type="term" value="P:negative regulation of DNA replication"/>
    <property type="evidence" value="ECO:0007669"/>
    <property type="project" value="TreeGrafter"/>
</dbReference>
<dbReference type="GO" id="GO:0045786">
    <property type="term" value="P:negative regulation of cell cycle"/>
    <property type="evidence" value="ECO:0007669"/>
    <property type="project" value="TreeGrafter"/>
</dbReference>
<name>A0AAV7WBN7_PLEWA</name>
<evidence type="ECO:0000256" key="7">
    <source>
        <dbReference type="ARBA" id="ARBA00023159"/>
    </source>
</evidence>
<comment type="similarity">
    <text evidence="2">Belongs to the geminin family.</text>
</comment>
<keyword evidence="4" id="KW-0970">Cilium biogenesis/degradation</keyword>
<keyword evidence="6 13" id="KW-0175">Coiled coil</keyword>
<evidence type="ECO:0000256" key="5">
    <source>
        <dbReference type="ARBA" id="ARBA00023015"/>
    </source>
</evidence>
<keyword evidence="8" id="KW-0804">Transcription</keyword>
<comment type="caution">
    <text evidence="14">The sequence shown here is derived from an EMBL/GenBank/DDBJ whole genome shotgun (WGS) entry which is preliminary data.</text>
</comment>
<evidence type="ECO:0000256" key="8">
    <source>
        <dbReference type="ARBA" id="ARBA00023163"/>
    </source>
</evidence>
<evidence type="ECO:0000256" key="9">
    <source>
        <dbReference type="ARBA" id="ARBA00023242"/>
    </source>
</evidence>
<evidence type="ECO:0000256" key="2">
    <source>
        <dbReference type="ARBA" id="ARBA00007979"/>
    </source>
</evidence>
<dbReference type="PANTHER" id="PTHR13372">
    <property type="entry name" value="GEMININ"/>
    <property type="match status" value="1"/>
</dbReference>
<keyword evidence="15" id="KW-1185">Reference proteome</keyword>
<keyword evidence="10" id="KW-0131">Cell cycle</keyword>
<sequence>MQNRRKVFDRLCPNRIQDLSNRLIKKQVKPEKKHVQRKIFPVGVSGPVTIYTDPCPDTVDSALATIDWQDLADCTSVIEQDTANNGTEQQGQCLQTEPEFDLQEFRDAVDSFISDPSSMMPPCLEDVNFQLQHCTGSAYDPSPLNTAPDSLLPLGLPVPFAEHYWRGVADQNEKALGDALVQNSQLHLTLNEKQEEISSLKERNTQLKELASQAKHLASVLDKLMIRRSTEDGLLADGFLPRTSAKRNLEELYETSSTDDPQVDEILREISEKCNAALQTIDPNSEHKRFKPQSEERGVNEGQGKGISLHGAFHGLQTCTGQRSLSMGGSALQEEGMCFRTSIRDHCTMRTLAFPQGNAFTFRTPTGGYKFRWVPS</sequence>
<evidence type="ECO:0000256" key="6">
    <source>
        <dbReference type="ARBA" id="ARBA00023054"/>
    </source>
</evidence>
<protein>
    <recommendedName>
        <fullName evidence="3">Multicilin</fullName>
    </recommendedName>
    <alternativeName>
        <fullName evidence="11">Multiciliate differentiation and DNA synthesis-associated cell cycle protein</fullName>
    </alternativeName>
    <alternativeName>
        <fullName evidence="12">Protein Idas</fullName>
    </alternativeName>
</protein>
<dbReference type="Pfam" id="PF07412">
    <property type="entry name" value="Geminin"/>
    <property type="match status" value="1"/>
</dbReference>
<feature type="coiled-coil region" evidence="13">
    <location>
        <begin position="183"/>
        <end position="217"/>
    </location>
</feature>
<evidence type="ECO:0000313" key="15">
    <source>
        <dbReference type="Proteomes" id="UP001066276"/>
    </source>
</evidence>
<proteinExistence type="inferred from homology"/>
<organism evidence="14 15">
    <name type="scientific">Pleurodeles waltl</name>
    <name type="common">Iberian ribbed newt</name>
    <dbReference type="NCBI Taxonomy" id="8319"/>
    <lineage>
        <taxon>Eukaryota</taxon>
        <taxon>Metazoa</taxon>
        <taxon>Chordata</taxon>
        <taxon>Craniata</taxon>
        <taxon>Vertebrata</taxon>
        <taxon>Euteleostomi</taxon>
        <taxon>Amphibia</taxon>
        <taxon>Batrachia</taxon>
        <taxon>Caudata</taxon>
        <taxon>Salamandroidea</taxon>
        <taxon>Salamandridae</taxon>
        <taxon>Pleurodelinae</taxon>
        <taxon>Pleurodeles</taxon>
    </lineage>
</organism>
<dbReference type="Proteomes" id="UP001066276">
    <property type="component" value="Chromosome 1_2"/>
</dbReference>
<dbReference type="AlphaFoldDB" id="A0AAV7WBN7"/>
<evidence type="ECO:0000256" key="3">
    <source>
        <dbReference type="ARBA" id="ARBA00018222"/>
    </source>
</evidence>
<evidence type="ECO:0000256" key="12">
    <source>
        <dbReference type="ARBA" id="ARBA00033197"/>
    </source>
</evidence>
<keyword evidence="5" id="KW-0805">Transcription regulation</keyword>
<keyword evidence="7" id="KW-0010">Activator</keyword>
<evidence type="ECO:0000313" key="14">
    <source>
        <dbReference type="EMBL" id="KAJ1209963.1"/>
    </source>
</evidence>
<dbReference type="InterPro" id="IPR022786">
    <property type="entry name" value="Geminin/Multicilin"/>
</dbReference>
<dbReference type="CDD" id="cd22590">
    <property type="entry name" value="McIdas_CC"/>
    <property type="match status" value="1"/>
</dbReference>
<gene>
    <name evidence="14" type="ORF">NDU88_005332</name>
</gene>
<comment type="subcellular location">
    <subcellularLocation>
        <location evidence="1">Nucleus</location>
    </subcellularLocation>
</comment>
<dbReference type="PANTHER" id="PTHR13372:SF3">
    <property type="entry name" value="MULTICILIN"/>
    <property type="match status" value="1"/>
</dbReference>
<keyword evidence="9" id="KW-0539">Nucleus</keyword>